<accession>A0A9Q4GH31</accession>
<organism evidence="1 2">
    <name type="scientific">Halorutilus salinus</name>
    <dbReference type="NCBI Taxonomy" id="2487751"/>
    <lineage>
        <taxon>Archaea</taxon>
        <taxon>Methanobacteriati</taxon>
        <taxon>Methanobacteriota</taxon>
        <taxon>Stenosarchaea group</taxon>
        <taxon>Halobacteria</taxon>
        <taxon>Halorutilales</taxon>
        <taxon>Halorutilaceae</taxon>
        <taxon>Halorutilus</taxon>
    </lineage>
</organism>
<dbReference type="EMBL" id="RKLV01000011">
    <property type="protein sequence ID" value="MCX2819769.1"/>
    <property type="molecule type" value="Genomic_DNA"/>
</dbReference>
<dbReference type="Proteomes" id="UP001149411">
    <property type="component" value="Unassembled WGS sequence"/>
</dbReference>
<dbReference type="AlphaFoldDB" id="A0A9Q4GH31"/>
<sequence length="81" mass="8883">MARGEGVTVTGSIGILVVEVESDRVSEQEADRWLAVDRRNRIQSTFEGPPRLSIGILKKGVKLGYFEAYESSANTSGRKRG</sequence>
<keyword evidence="2" id="KW-1185">Reference proteome</keyword>
<protein>
    <submittedName>
        <fullName evidence="1">Uncharacterized protein</fullName>
    </submittedName>
</protein>
<comment type="caution">
    <text evidence="1">The sequence shown here is derived from an EMBL/GenBank/DDBJ whole genome shotgun (WGS) entry which is preliminary data.</text>
</comment>
<dbReference type="RefSeq" id="WP_266088339.1">
    <property type="nucleotide sequence ID" value="NZ_RKLV01000011.1"/>
</dbReference>
<evidence type="ECO:0000313" key="1">
    <source>
        <dbReference type="EMBL" id="MCX2819769.1"/>
    </source>
</evidence>
<evidence type="ECO:0000313" key="2">
    <source>
        <dbReference type="Proteomes" id="UP001149411"/>
    </source>
</evidence>
<gene>
    <name evidence="1" type="ORF">EGH25_10455</name>
</gene>
<proteinExistence type="predicted"/>
<name>A0A9Q4GH31_9EURY</name>
<reference evidence="1" key="1">
    <citation type="submission" date="2022-09" db="EMBL/GenBank/DDBJ databases">
        <title>Haloadaptaus new haloarchaeum isolated from saline soil.</title>
        <authorList>
            <person name="Duran-Viseras A."/>
            <person name="Sanchez-Porro C."/>
            <person name="Ventosa A."/>
        </authorList>
    </citation>
    <scope>NUCLEOTIDE SEQUENCE</scope>
    <source>
        <strain evidence="1">F3-133</strain>
    </source>
</reference>